<dbReference type="AlphaFoldDB" id="A0A8J3RZF4"/>
<protein>
    <submittedName>
        <fullName evidence="2">Oxidoreductase</fullName>
    </submittedName>
</protein>
<dbReference type="SUPFAM" id="SSF51430">
    <property type="entry name" value="NAD(P)-linked oxidoreductase"/>
    <property type="match status" value="1"/>
</dbReference>
<feature type="domain" description="NADP-dependent oxidoreductase" evidence="1">
    <location>
        <begin position="18"/>
        <end position="322"/>
    </location>
</feature>
<dbReference type="Pfam" id="PF00248">
    <property type="entry name" value="Aldo_ket_red"/>
    <property type="match status" value="1"/>
</dbReference>
<evidence type="ECO:0000259" key="1">
    <source>
        <dbReference type="Pfam" id="PF00248"/>
    </source>
</evidence>
<evidence type="ECO:0000313" key="3">
    <source>
        <dbReference type="Proteomes" id="UP000655044"/>
    </source>
</evidence>
<dbReference type="Gene3D" id="3.20.20.100">
    <property type="entry name" value="NADP-dependent oxidoreductase domain"/>
    <property type="match status" value="1"/>
</dbReference>
<gene>
    <name evidence="2" type="ORF">Pro02_30600</name>
</gene>
<accession>A0A8J3RZF4</accession>
<dbReference type="PANTHER" id="PTHR43364:SF6">
    <property type="entry name" value="OXIDOREDUCTASE-RELATED"/>
    <property type="match status" value="1"/>
</dbReference>
<dbReference type="InterPro" id="IPR036812">
    <property type="entry name" value="NAD(P)_OxRdtase_dom_sf"/>
</dbReference>
<proteinExistence type="predicted"/>
<organism evidence="2 3">
    <name type="scientific">Planobispora rosea</name>
    <dbReference type="NCBI Taxonomy" id="35762"/>
    <lineage>
        <taxon>Bacteria</taxon>
        <taxon>Bacillati</taxon>
        <taxon>Actinomycetota</taxon>
        <taxon>Actinomycetes</taxon>
        <taxon>Streptosporangiales</taxon>
        <taxon>Streptosporangiaceae</taxon>
        <taxon>Planobispora</taxon>
    </lineage>
</organism>
<keyword evidence="3" id="KW-1185">Reference proteome</keyword>
<name>A0A8J3RZF4_PLARO</name>
<dbReference type="Proteomes" id="UP000655044">
    <property type="component" value="Unassembled WGS sequence"/>
</dbReference>
<dbReference type="PANTHER" id="PTHR43364">
    <property type="entry name" value="NADH-SPECIFIC METHYLGLYOXAL REDUCTASE-RELATED"/>
    <property type="match status" value="1"/>
</dbReference>
<dbReference type="InterPro" id="IPR023210">
    <property type="entry name" value="NADP_OxRdtase_dom"/>
</dbReference>
<comment type="caution">
    <text evidence="2">The sequence shown here is derived from an EMBL/GenBank/DDBJ whole genome shotgun (WGS) entry which is preliminary data.</text>
</comment>
<dbReference type="EMBL" id="BOOI01000025">
    <property type="protein sequence ID" value="GIH84652.1"/>
    <property type="molecule type" value="Genomic_DNA"/>
</dbReference>
<sequence>MELTPASSLYGMTRIPFALGTIPFGTTVDERTTFAILDRFAEAGGAILDTSNNYPFWQEGATGDESELTIGRWLASRGNREQIVLSTKCGARPTVPGDRTLASAEGLSAKVIKTAAEGSLRRLGTDRIDVYWAHMEDRSVPLEETLGAFDELVGAGSVGEIGASNMPAWRLERARNVSRANGWTPYTHLQLRHSYVRPRPDAPLRSAGHTLVNDDTLDYLRQEPDVSLWAYSTLLSGGYTRQDRPLEEAFDHPGTTRRLAVLREVAAELGVTPNQVVLAWLIGGSPAVIPIVGVSSTAQLEEALGAVGLKLDDELRARLDAAR</sequence>
<dbReference type="InterPro" id="IPR050523">
    <property type="entry name" value="AKR_Detox_Biosynth"/>
</dbReference>
<reference evidence="2" key="1">
    <citation type="submission" date="2021-01" db="EMBL/GenBank/DDBJ databases">
        <title>Whole genome shotgun sequence of Planobispora rosea NBRC 15558.</title>
        <authorList>
            <person name="Komaki H."/>
            <person name="Tamura T."/>
        </authorList>
    </citation>
    <scope>NUCLEOTIDE SEQUENCE</scope>
    <source>
        <strain evidence="2">NBRC 15558</strain>
    </source>
</reference>
<evidence type="ECO:0000313" key="2">
    <source>
        <dbReference type="EMBL" id="GIH84652.1"/>
    </source>
</evidence>
<dbReference type="GO" id="GO:0005829">
    <property type="term" value="C:cytosol"/>
    <property type="evidence" value="ECO:0007669"/>
    <property type="project" value="TreeGrafter"/>
</dbReference>